<dbReference type="PANTHER" id="PTHR17204:SF5">
    <property type="entry name" value="PRE-MRNA-PROCESSING FACTOR 39"/>
    <property type="match status" value="1"/>
</dbReference>
<evidence type="ECO:0000313" key="7">
    <source>
        <dbReference type="EMBL" id="VDK58917.1"/>
    </source>
</evidence>
<comment type="subcellular location">
    <subcellularLocation>
        <location evidence="1">Nucleus</location>
    </subcellularLocation>
</comment>
<proteinExistence type="predicted"/>
<keyword evidence="5" id="KW-0539">Nucleus</keyword>
<gene>
    <name evidence="7" type="ORF">ASIM_LOCUS16870</name>
</gene>
<keyword evidence="3" id="KW-0677">Repeat</keyword>
<dbReference type="OrthoDB" id="10265668at2759"/>
<evidence type="ECO:0000313" key="8">
    <source>
        <dbReference type="Proteomes" id="UP000267096"/>
    </source>
</evidence>
<evidence type="ECO:0000313" key="9">
    <source>
        <dbReference type="WBParaSite" id="ASIM_0001746401-mRNA-1"/>
    </source>
</evidence>
<keyword evidence="8" id="KW-1185">Reference proteome</keyword>
<dbReference type="AlphaFoldDB" id="A0A0M3K922"/>
<dbReference type="InterPro" id="IPR011990">
    <property type="entry name" value="TPR-like_helical_dom_sf"/>
</dbReference>
<evidence type="ECO:0000256" key="1">
    <source>
        <dbReference type="ARBA" id="ARBA00004123"/>
    </source>
</evidence>
<sequence>MLCDLTSAPSNHIKILGNYDEAIAILVEFDRRHPGYAIVPLRRIGIERRMAISMTANGATVDYSSVISRFERLIQDAQTPRRLATFYAIKLARFHAKTRNDRKLAEKILRDALNRDKDSPQLYLALIDLAYEAPDFDEKTILEAFDNALDSEHLSSEQKLKFSQRKLDFLEDLGTDIKILQQHLEYHSQLQKSIESTPSSSKRTSDHLARSDHADKRVYTGNPGYPVPYIPPQQPPQQPQYYVPDVYSASPIQQPPMNVINPTAYYYPAQPTAVVSQIQQTY</sequence>
<dbReference type="GO" id="GO:0000395">
    <property type="term" value="P:mRNA 5'-splice site recognition"/>
    <property type="evidence" value="ECO:0007669"/>
    <property type="project" value="TreeGrafter"/>
</dbReference>
<dbReference type="GO" id="GO:0071004">
    <property type="term" value="C:U2-type prespliceosome"/>
    <property type="evidence" value="ECO:0007669"/>
    <property type="project" value="TreeGrafter"/>
</dbReference>
<keyword evidence="4" id="KW-0508">mRNA splicing</keyword>
<dbReference type="GO" id="GO:0030627">
    <property type="term" value="F:pre-mRNA 5'-splice site binding"/>
    <property type="evidence" value="ECO:0007669"/>
    <property type="project" value="TreeGrafter"/>
</dbReference>
<dbReference type="Proteomes" id="UP000267096">
    <property type="component" value="Unassembled WGS sequence"/>
</dbReference>
<evidence type="ECO:0000256" key="3">
    <source>
        <dbReference type="ARBA" id="ARBA00022737"/>
    </source>
</evidence>
<feature type="compositionally biased region" description="Pro residues" evidence="6">
    <location>
        <begin position="225"/>
        <end position="238"/>
    </location>
</feature>
<evidence type="ECO:0000256" key="5">
    <source>
        <dbReference type="ARBA" id="ARBA00023242"/>
    </source>
</evidence>
<protein>
    <submittedName>
        <fullName evidence="9">Pre-mRNA-processing factor 39 (inferred by orthology to a human protein)</fullName>
    </submittedName>
</protein>
<dbReference type="Gene3D" id="1.25.40.10">
    <property type="entry name" value="Tetratricopeptide repeat domain"/>
    <property type="match status" value="1"/>
</dbReference>
<dbReference type="EMBL" id="UYRR01033501">
    <property type="protein sequence ID" value="VDK58917.1"/>
    <property type="molecule type" value="Genomic_DNA"/>
</dbReference>
<feature type="region of interest" description="Disordered" evidence="6">
    <location>
        <begin position="191"/>
        <end position="238"/>
    </location>
</feature>
<evidence type="ECO:0000256" key="6">
    <source>
        <dbReference type="SAM" id="MobiDB-lite"/>
    </source>
</evidence>
<evidence type="ECO:0000256" key="2">
    <source>
        <dbReference type="ARBA" id="ARBA00022664"/>
    </source>
</evidence>
<organism evidence="9">
    <name type="scientific">Anisakis simplex</name>
    <name type="common">Herring worm</name>
    <dbReference type="NCBI Taxonomy" id="6269"/>
    <lineage>
        <taxon>Eukaryota</taxon>
        <taxon>Metazoa</taxon>
        <taxon>Ecdysozoa</taxon>
        <taxon>Nematoda</taxon>
        <taxon>Chromadorea</taxon>
        <taxon>Rhabditida</taxon>
        <taxon>Spirurina</taxon>
        <taxon>Ascaridomorpha</taxon>
        <taxon>Ascaridoidea</taxon>
        <taxon>Anisakidae</taxon>
        <taxon>Anisakis</taxon>
        <taxon>Anisakis simplex complex</taxon>
    </lineage>
</organism>
<reference evidence="7 8" key="2">
    <citation type="submission" date="2018-11" db="EMBL/GenBank/DDBJ databases">
        <authorList>
            <consortium name="Pathogen Informatics"/>
        </authorList>
    </citation>
    <scope>NUCLEOTIDE SEQUENCE [LARGE SCALE GENOMIC DNA]</scope>
</reference>
<feature type="compositionally biased region" description="Polar residues" evidence="6">
    <location>
        <begin position="191"/>
        <end position="202"/>
    </location>
</feature>
<evidence type="ECO:0000256" key="4">
    <source>
        <dbReference type="ARBA" id="ARBA00023187"/>
    </source>
</evidence>
<dbReference type="PANTHER" id="PTHR17204">
    <property type="entry name" value="PRE-MRNA PROCESSING PROTEIN PRP39-RELATED"/>
    <property type="match status" value="1"/>
</dbReference>
<keyword evidence="2" id="KW-0507">mRNA processing</keyword>
<dbReference type="GO" id="GO:0000243">
    <property type="term" value="C:commitment complex"/>
    <property type="evidence" value="ECO:0007669"/>
    <property type="project" value="TreeGrafter"/>
</dbReference>
<dbReference type="SUPFAM" id="SSF48452">
    <property type="entry name" value="TPR-like"/>
    <property type="match status" value="1"/>
</dbReference>
<feature type="compositionally biased region" description="Basic and acidic residues" evidence="6">
    <location>
        <begin position="203"/>
        <end position="218"/>
    </location>
</feature>
<reference evidence="9" key="1">
    <citation type="submission" date="2017-02" db="UniProtKB">
        <authorList>
            <consortium name="WormBaseParasite"/>
        </authorList>
    </citation>
    <scope>IDENTIFICATION</scope>
</reference>
<dbReference type="WBParaSite" id="ASIM_0001746401-mRNA-1">
    <property type="protein sequence ID" value="ASIM_0001746401-mRNA-1"/>
    <property type="gene ID" value="ASIM_0001746401"/>
</dbReference>
<dbReference type="GO" id="GO:0005685">
    <property type="term" value="C:U1 snRNP"/>
    <property type="evidence" value="ECO:0007669"/>
    <property type="project" value="TreeGrafter"/>
</dbReference>
<accession>A0A0M3K922</accession>
<name>A0A0M3K922_ANISI</name>